<reference evidence="15" key="2">
    <citation type="submission" date="2025-08" db="UniProtKB">
        <authorList>
            <consortium name="Ensembl"/>
        </authorList>
    </citation>
    <scope>IDENTIFICATION</scope>
    <source>
        <strain evidence="15">Thoroughbred</strain>
    </source>
</reference>
<feature type="domain" description="C2H2-type" evidence="13">
    <location>
        <begin position="411"/>
        <end position="438"/>
    </location>
</feature>
<reference evidence="15 16" key="1">
    <citation type="journal article" date="2009" name="Science">
        <title>Genome sequence, comparative analysis, and population genetics of the domestic horse.</title>
        <authorList>
            <consortium name="Broad Institute Genome Sequencing Platform"/>
            <consortium name="Broad Institute Whole Genome Assembly Team"/>
            <person name="Wade C.M."/>
            <person name="Giulotto E."/>
            <person name="Sigurdsson S."/>
            <person name="Zoli M."/>
            <person name="Gnerre S."/>
            <person name="Imsland F."/>
            <person name="Lear T.L."/>
            <person name="Adelson D.L."/>
            <person name="Bailey E."/>
            <person name="Bellone R.R."/>
            <person name="Bloecker H."/>
            <person name="Distl O."/>
            <person name="Edgar R.C."/>
            <person name="Garber M."/>
            <person name="Leeb T."/>
            <person name="Mauceli E."/>
            <person name="MacLeod J.N."/>
            <person name="Penedo M.C.T."/>
            <person name="Raison J.M."/>
            <person name="Sharpe T."/>
            <person name="Vogel J."/>
            <person name="Andersson L."/>
            <person name="Antczak D.F."/>
            <person name="Biagi T."/>
            <person name="Binns M.M."/>
            <person name="Chowdhary B.P."/>
            <person name="Coleman S.J."/>
            <person name="Della Valle G."/>
            <person name="Fryc S."/>
            <person name="Guerin G."/>
            <person name="Hasegawa T."/>
            <person name="Hill E.W."/>
            <person name="Jurka J."/>
            <person name="Kiialainen A."/>
            <person name="Lindgren G."/>
            <person name="Liu J."/>
            <person name="Magnani E."/>
            <person name="Mickelson J.R."/>
            <person name="Murray J."/>
            <person name="Nergadze S.G."/>
            <person name="Onofrio R."/>
            <person name="Pedroni S."/>
            <person name="Piras M.F."/>
            <person name="Raudsepp T."/>
            <person name="Rocchi M."/>
            <person name="Roeed K.H."/>
            <person name="Ryder O.A."/>
            <person name="Searle S."/>
            <person name="Skow L."/>
            <person name="Swinburne J.E."/>
            <person name="Syvaenen A.C."/>
            <person name="Tozaki T."/>
            <person name="Valberg S.J."/>
            <person name="Vaudin M."/>
            <person name="White J.R."/>
            <person name="Zody M.C."/>
            <person name="Lander E.S."/>
            <person name="Lindblad-Toh K."/>
        </authorList>
    </citation>
    <scope>NUCLEOTIDE SEQUENCE [LARGE SCALE GENOMIC DNA]</scope>
    <source>
        <strain evidence="15 16">Thoroughbred</strain>
    </source>
</reference>
<dbReference type="FunFam" id="3.30.160.60:FF:001157">
    <property type="entry name" value="Zinc finger protein 793"/>
    <property type="match status" value="1"/>
</dbReference>
<dbReference type="PROSITE" id="PS00028">
    <property type="entry name" value="ZINC_FINGER_C2H2_1"/>
    <property type="match status" value="14"/>
</dbReference>
<feature type="domain" description="C2H2-type" evidence="13">
    <location>
        <begin position="691"/>
        <end position="718"/>
    </location>
</feature>
<sequence length="802" mass="92152">MPTWAWHQKRLLKPALKEGWQVKGHVPGSVFDLSTAQSQEPLGHSWTLSSVHVLSVPCATPTPHPPRREAGPHGNTVMFQPPVSFKDVAVTFTREEWGQLDPAQRMLYRDVTLETCSHLFSLGLLLSKPDMISWLEQGEDPWRARQGPPQDWKTTLEKKEPTSKEGTAAEDTSHHVEVKHCVWEEGFWSLSLGEEQDWRDQLGEHQEDSWSQTRLMSERLFAQGEHCEHDLWGSYLSLSLLPSTLPIRTHFQKFNAQVKKLKQNSVFINHQKDWTDLKPCESHQSVRAFCQSIYLNKLANGEMGNKKPCEYTVSSDSFNCDTSLHFHNIISSAENSNDCKDYGDIVNHSLSLSEHKPMHFGESQCECDECLVQTEIRDPGKVPFRYEEDCDAFHVASSFTDCDIQTRKKPCACNQCGKSFSCCSKLVVHQRTHTGEKPYECSRCGKSFSQSYDLVVHERTHTGEKPYECNQCGKSFTQSSKLIRHQRTHTGEKPYKCHECGKSFRWNSNLIVHQRIHTGEKPYGCAHCGKSFSQSSDFVAHKRTHTGEKPYECNQCGKSFIRSTQLIRHLRIHTGEKPYRCNQCDKTFTGSSHLIEHQRTHTGEKPFECDQCGKAFTGSSHLLSHQRIHSGEKPYECNDCGKAFRQRSQLIVHQRTHTGERPYKCSHCGKAFSQRSPLIVHQRTHVGEKPYQCKMCVKAFSQRSRLIEHQRTHTGEKPYECVNCGKAFSDRSTLTKHERTHTGEKPYECNHCEKAFSQRCQLTRHQRIHTGEKPYECNECGKSFSYNTSLVQHEKTHERENL</sequence>
<feature type="domain" description="C2H2-type" evidence="13">
    <location>
        <begin position="467"/>
        <end position="494"/>
    </location>
</feature>
<dbReference type="Proteomes" id="UP000002281">
    <property type="component" value="Chromosome 10"/>
</dbReference>
<proteinExistence type="inferred from homology"/>
<dbReference type="SMART" id="SM00355">
    <property type="entry name" value="ZnF_C2H2"/>
    <property type="match status" value="14"/>
</dbReference>
<keyword evidence="3" id="KW-0479">Metal-binding</keyword>
<keyword evidence="6" id="KW-0862">Zinc</keyword>
<dbReference type="FunFam" id="3.30.160.60:FF:001498">
    <property type="entry name" value="Zinc finger protein 404"/>
    <property type="match status" value="1"/>
</dbReference>
<feature type="domain" description="C2H2-type" evidence="13">
    <location>
        <begin position="579"/>
        <end position="606"/>
    </location>
</feature>
<dbReference type="Pfam" id="PF01352">
    <property type="entry name" value="KRAB"/>
    <property type="match status" value="1"/>
</dbReference>
<feature type="compositionally biased region" description="Basic and acidic residues" evidence="12">
    <location>
        <begin position="154"/>
        <end position="163"/>
    </location>
</feature>
<keyword evidence="8" id="KW-0238">DNA-binding</keyword>
<feature type="domain" description="C2H2-type" evidence="13">
    <location>
        <begin position="607"/>
        <end position="634"/>
    </location>
</feature>
<evidence type="ECO:0000256" key="2">
    <source>
        <dbReference type="ARBA" id="ARBA00006991"/>
    </source>
</evidence>
<dbReference type="Gene3D" id="6.10.140.140">
    <property type="match status" value="1"/>
</dbReference>
<dbReference type="AlphaFoldDB" id="A0A5F5PVQ8"/>
<evidence type="ECO:0000256" key="1">
    <source>
        <dbReference type="ARBA" id="ARBA00004123"/>
    </source>
</evidence>
<dbReference type="SMART" id="SM00349">
    <property type="entry name" value="KRAB"/>
    <property type="match status" value="1"/>
</dbReference>
<dbReference type="OMA" id="KPAVICW"/>
<dbReference type="PANTHER" id="PTHR24393">
    <property type="entry name" value="ZINC FINGER PROTEIN"/>
    <property type="match status" value="1"/>
</dbReference>
<dbReference type="CDD" id="cd07765">
    <property type="entry name" value="KRAB_A-box"/>
    <property type="match status" value="1"/>
</dbReference>
<dbReference type="Ensembl" id="ENSECAT00000074665.2">
    <property type="protein sequence ID" value="ENSECAP00000052707.1"/>
    <property type="gene ID" value="ENSECAG00000013122.4"/>
</dbReference>
<dbReference type="FunFam" id="3.30.160.60:FF:000052">
    <property type="entry name" value="zinc finger protein 546 isoform X1"/>
    <property type="match status" value="1"/>
</dbReference>
<dbReference type="FunFam" id="3.30.160.60:FF:000953">
    <property type="entry name" value="Zinc finger protein 691"/>
    <property type="match status" value="1"/>
</dbReference>
<evidence type="ECO:0000256" key="4">
    <source>
        <dbReference type="ARBA" id="ARBA00022737"/>
    </source>
</evidence>
<dbReference type="GO" id="GO:0000981">
    <property type="term" value="F:DNA-binding transcription factor activity, RNA polymerase II-specific"/>
    <property type="evidence" value="ECO:0000318"/>
    <property type="project" value="GO_Central"/>
</dbReference>
<dbReference type="FunFam" id="3.30.160.60:FF:000295">
    <property type="entry name" value="zinc finger protein 19"/>
    <property type="match status" value="1"/>
</dbReference>
<feature type="domain" description="C2H2-type" evidence="13">
    <location>
        <begin position="663"/>
        <end position="690"/>
    </location>
</feature>
<feature type="domain" description="C2H2-type" evidence="13">
    <location>
        <begin position="495"/>
        <end position="522"/>
    </location>
</feature>
<dbReference type="FunFam" id="3.30.160.60:FF:002343">
    <property type="entry name" value="Zinc finger protein 33A"/>
    <property type="match status" value="1"/>
</dbReference>
<dbReference type="FunFam" id="3.30.160.60:FF:002026">
    <property type="entry name" value="Zinc finger protein 160"/>
    <property type="match status" value="1"/>
</dbReference>
<dbReference type="Gene3D" id="3.30.160.60">
    <property type="entry name" value="Classic Zinc Finger"/>
    <property type="match status" value="14"/>
</dbReference>
<evidence type="ECO:0000256" key="9">
    <source>
        <dbReference type="ARBA" id="ARBA00023163"/>
    </source>
</evidence>
<dbReference type="PANTHER" id="PTHR24393:SF139">
    <property type="entry name" value="ZINC FINGER PROTEIN 615"/>
    <property type="match status" value="1"/>
</dbReference>
<dbReference type="Pfam" id="PF13465">
    <property type="entry name" value="zf-H2C2_2"/>
    <property type="match status" value="1"/>
</dbReference>
<feature type="domain" description="C2H2-type" evidence="13">
    <location>
        <begin position="551"/>
        <end position="578"/>
    </location>
</feature>
<evidence type="ECO:0000256" key="5">
    <source>
        <dbReference type="ARBA" id="ARBA00022771"/>
    </source>
</evidence>
<evidence type="ECO:0000259" key="13">
    <source>
        <dbReference type="PROSITE" id="PS50157"/>
    </source>
</evidence>
<protein>
    <submittedName>
        <fullName evidence="15">Zinc finger protein 544</fullName>
    </submittedName>
</protein>
<comment type="similarity">
    <text evidence="2">Belongs to the krueppel C2H2-type zinc-finger protein family.</text>
</comment>
<dbReference type="GO" id="GO:0006357">
    <property type="term" value="P:regulation of transcription by RNA polymerase II"/>
    <property type="evidence" value="ECO:0000318"/>
    <property type="project" value="GO_Central"/>
</dbReference>
<gene>
    <name evidence="15" type="primary">ZNF544</name>
</gene>
<evidence type="ECO:0000256" key="11">
    <source>
        <dbReference type="PROSITE-ProRule" id="PRU00042"/>
    </source>
</evidence>
<dbReference type="SUPFAM" id="SSF109640">
    <property type="entry name" value="KRAB domain (Kruppel-associated box)"/>
    <property type="match status" value="1"/>
</dbReference>
<dbReference type="FunFam" id="3.30.160.60:FF:001697">
    <property type="entry name" value="zinc finger protein 623"/>
    <property type="match status" value="2"/>
</dbReference>
<dbReference type="ExpressionAtlas" id="A0A5F5PVQ8">
    <property type="expression patterns" value="baseline"/>
</dbReference>
<dbReference type="FunFam" id="3.30.160.60:FF:000023">
    <property type="entry name" value="zinc finger protein 37 homolog"/>
    <property type="match status" value="1"/>
</dbReference>
<evidence type="ECO:0000256" key="7">
    <source>
        <dbReference type="ARBA" id="ARBA00023015"/>
    </source>
</evidence>
<dbReference type="InterPro" id="IPR036236">
    <property type="entry name" value="Znf_C2H2_sf"/>
</dbReference>
<dbReference type="FunFam" id="3.30.160.60:FF:000459">
    <property type="entry name" value="Zinc finger with KRAB and SCAN domains 1"/>
    <property type="match status" value="1"/>
</dbReference>
<evidence type="ECO:0000259" key="14">
    <source>
        <dbReference type="PROSITE" id="PS50805"/>
    </source>
</evidence>
<dbReference type="InterPro" id="IPR013087">
    <property type="entry name" value="Znf_C2H2_type"/>
</dbReference>
<dbReference type="GO" id="GO:0000978">
    <property type="term" value="F:RNA polymerase II cis-regulatory region sequence-specific DNA binding"/>
    <property type="evidence" value="ECO:0000318"/>
    <property type="project" value="GO_Central"/>
</dbReference>
<evidence type="ECO:0000313" key="16">
    <source>
        <dbReference type="Proteomes" id="UP000002281"/>
    </source>
</evidence>
<feature type="domain" description="KRAB" evidence="14">
    <location>
        <begin position="83"/>
        <end position="154"/>
    </location>
</feature>
<dbReference type="GO" id="GO:0009891">
    <property type="term" value="P:positive regulation of biosynthetic process"/>
    <property type="evidence" value="ECO:0007669"/>
    <property type="project" value="UniProtKB-ARBA"/>
</dbReference>
<feature type="domain" description="C2H2-type" evidence="13">
    <location>
        <begin position="439"/>
        <end position="466"/>
    </location>
</feature>
<dbReference type="Bgee" id="ENSECAG00000013122">
    <property type="expression patterns" value="Expressed in inner cell mass and 23 other cell types or tissues"/>
</dbReference>
<feature type="domain" description="C2H2-type" evidence="13">
    <location>
        <begin position="523"/>
        <end position="550"/>
    </location>
</feature>
<dbReference type="SUPFAM" id="SSF57667">
    <property type="entry name" value="beta-beta-alpha zinc fingers"/>
    <property type="match status" value="9"/>
</dbReference>
<dbReference type="PROSITE" id="PS50805">
    <property type="entry name" value="KRAB"/>
    <property type="match status" value="1"/>
</dbReference>
<dbReference type="GO" id="GO:0005634">
    <property type="term" value="C:nucleus"/>
    <property type="evidence" value="ECO:0000318"/>
    <property type="project" value="GO_Central"/>
</dbReference>
<evidence type="ECO:0000313" key="15">
    <source>
        <dbReference type="Ensembl" id="ENSECAP00000052707.1"/>
    </source>
</evidence>
<keyword evidence="5 11" id="KW-0863">Zinc-finger</keyword>
<keyword evidence="16" id="KW-1185">Reference proteome</keyword>
<dbReference type="FunFam" id="3.30.160.60:FF:000848">
    <property type="entry name" value="Zinc finger protein 35"/>
    <property type="match status" value="1"/>
</dbReference>
<feature type="domain" description="C2H2-type" evidence="13">
    <location>
        <begin position="719"/>
        <end position="746"/>
    </location>
</feature>
<dbReference type="FunFam" id="3.30.160.60:FF:002215">
    <property type="entry name" value="Zinc finger protein 544"/>
    <property type="match status" value="1"/>
</dbReference>
<comment type="subcellular location">
    <subcellularLocation>
        <location evidence="1">Nucleus</location>
    </subcellularLocation>
</comment>
<keyword evidence="4" id="KW-0677">Repeat</keyword>
<feature type="domain" description="C2H2-type" evidence="13">
    <location>
        <begin position="635"/>
        <end position="662"/>
    </location>
</feature>
<accession>A0A5F5PVQ8</accession>
<dbReference type="PaxDb" id="9796-ENSECAP00000052707"/>
<dbReference type="PROSITE" id="PS50157">
    <property type="entry name" value="ZINC_FINGER_C2H2_2"/>
    <property type="match status" value="14"/>
</dbReference>
<organism evidence="15 16">
    <name type="scientific">Equus caballus</name>
    <name type="common">Horse</name>
    <dbReference type="NCBI Taxonomy" id="9796"/>
    <lineage>
        <taxon>Eukaryota</taxon>
        <taxon>Metazoa</taxon>
        <taxon>Chordata</taxon>
        <taxon>Craniata</taxon>
        <taxon>Vertebrata</taxon>
        <taxon>Euteleostomi</taxon>
        <taxon>Mammalia</taxon>
        <taxon>Eutheria</taxon>
        <taxon>Laurasiatheria</taxon>
        <taxon>Perissodactyla</taxon>
        <taxon>Equidae</taxon>
        <taxon>Equus</taxon>
    </lineage>
</organism>
<keyword evidence="9" id="KW-0804">Transcription</keyword>
<dbReference type="InterPro" id="IPR001909">
    <property type="entry name" value="KRAB"/>
</dbReference>
<dbReference type="SMR" id="A0A5F5PVQ8"/>
<evidence type="ECO:0000256" key="8">
    <source>
        <dbReference type="ARBA" id="ARBA00023125"/>
    </source>
</evidence>
<keyword evidence="10" id="KW-0539">Nucleus</keyword>
<dbReference type="GO" id="GO:0000122">
    <property type="term" value="P:negative regulation of transcription by RNA polymerase II"/>
    <property type="evidence" value="ECO:0007669"/>
    <property type="project" value="UniProtKB-ARBA"/>
</dbReference>
<reference evidence="15" key="3">
    <citation type="submission" date="2025-09" db="UniProtKB">
        <authorList>
            <consortium name="Ensembl"/>
        </authorList>
    </citation>
    <scope>IDENTIFICATION</scope>
    <source>
        <strain evidence="15">Thoroughbred</strain>
    </source>
</reference>
<dbReference type="Pfam" id="PF23561">
    <property type="entry name" value="zf-C2H2_15"/>
    <property type="match status" value="1"/>
</dbReference>
<keyword evidence="7" id="KW-0805">Transcription regulation</keyword>
<dbReference type="InParanoid" id="A0A5F5PVQ8"/>
<dbReference type="InterPro" id="IPR036051">
    <property type="entry name" value="KRAB_dom_sf"/>
</dbReference>
<feature type="domain" description="C2H2-type" evidence="13">
    <location>
        <begin position="747"/>
        <end position="774"/>
    </location>
</feature>
<dbReference type="FunFam" id="3.30.160.60:FF:002254">
    <property type="entry name" value="Zinc finger protein 540"/>
    <property type="match status" value="1"/>
</dbReference>
<feature type="domain" description="C2H2-type" evidence="13">
    <location>
        <begin position="775"/>
        <end position="802"/>
    </location>
</feature>
<evidence type="ECO:0000256" key="10">
    <source>
        <dbReference type="ARBA" id="ARBA00023242"/>
    </source>
</evidence>
<dbReference type="InterPro" id="IPR056436">
    <property type="entry name" value="Znf-C2H2_ZIC1-5/GLI1-3-like"/>
</dbReference>
<evidence type="ECO:0000256" key="3">
    <source>
        <dbReference type="ARBA" id="ARBA00022723"/>
    </source>
</evidence>
<name>A0A5F5PVQ8_HORSE</name>
<evidence type="ECO:0000256" key="6">
    <source>
        <dbReference type="ARBA" id="ARBA00022833"/>
    </source>
</evidence>
<dbReference type="GO" id="GO:0008270">
    <property type="term" value="F:zinc ion binding"/>
    <property type="evidence" value="ECO:0007669"/>
    <property type="project" value="UniProtKB-KW"/>
</dbReference>
<dbReference type="Pfam" id="PF00096">
    <property type="entry name" value="zf-C2H2"/>
    <property type="match status" value="10"/>
</dbReference>
<feature type="region of interest" description="Disordered" evidence="12">
    <location>
        <begin position="139"/>
        <end position="172"/>
    </location>
</feature>
<evidence type="ECO:0000256" key="12">
    <source>
        <dbReference type="SAM" id="MobiDB-lite"/>
    </source>
</evidence>
<dbReference type="GeneTree" id="ENSGT00940000164425"/>